<dbReference type="InterPro" id="IPR005123">
    <property type="entry name" value="Oxoglu/Fe-dep_dioxygenase_dom"/>
</dbReference>
<protein>
    <submittedName>
        <fullName evidence="8">SM-20-related protein</fullName>
    </submittedName>
</protein>
<dbReference type="Gene3D" id="2.60.120.620">
    <property type="entry name" value="q2cbj1_9rhob like domain"/>
    <property type="match status" value="1"/>
</dbReference>
<evidence type="ECO:0000256" key="3">
    <source>
        <dbReference type="ARBA" id="ARBA00022896"/>
    </source>
</evidence>
<keyword evidence="6" id="KW-0408">Iron</keyword>
<dbReference type="AlphaFoldDB" id="A0A1W1BPB2"/>
<keyword evidence="2" id="KW-0479">Metal-binding</keyword>
<dbReference type="SMART" id="SM00702">
    <property type="entry name" value="P4Hc"/>
    <property type="match status" value="1"/>
</dbReference>
<dbReference type="PROSITE" id="PS51471">
    <property type="entry name" value="FE2OG_OXY"/>
    <property type="match status" value="1"/>
</dbReference>
<keyword evidence="5" id="KW-0560">Oxidoreductase</keyword>
<dbReference type="GO" id="GO:0031543">
    <property type="term" value="F:peptidyl-proline dioxygenase activity"/>
    <property type="evidence" value="ECO:0007669"/>
    <property type="project" value="TreeGrafter"/>
</dbReference>
<dbReference type="PANTHER" id="PTHR12907">
    <property type="entry name" value="EGL NINE HOMOLOG-RELATED"/>
    <property type="match status" value="1"/>
</dbReference>
<keyword evidence="3" id="KW-0847">Vitamin C</keyword>
<evidence type="ECO:0000256" key="4">
    <source>
        <dbReference type="ARBA" id="ARBA00022964"/>
    </source>
</evidence>
<evidence type="ECO:0000256" key="6">
    <source>
        <dbReference type="ARBA" id="ARBA00023004"/>
    </source>
</evidence>
<gene>
    <name evidence="8" type="ORF">MNB_SM-5-59</name>
</gene>
<reference evidence="8" key="1">
    <citation type="submission" date="2016-10" db="EMBL/GenBank/DDBJ databases">
        <authorList>
            <person name="de Groot N.N."/>
        </authorList>
    </citation>
    <scope>NUCLEOTIDE SEQUENCE</scope>
</reference>
<dbReference type="Pfam" id="PF13640">
    <property type="entry name" value="2OG-FeII_Oxy_3"/>
    <property type="match status" value="1"/>
</dbReference>
<comment type="cofactor">
    <cofactor evidence="1">
        <name>L-ascorbate</name>
        <dbReference type="ChEBI" id="CHEBI:38290"/>
    </cofactor>
</comment>
<evidence type="ECO:0000256" key="1">
    <source>
        <dbReference type="ARBA" id="ARBA00001961"/>
    </source>
</evidence>
<dbReference type="EMBL" id="FPHH01000031">
    <property type="protein sequence ID" value="SFV55379.1"/>
    <property type="molecule type" value="Genomic_DNA"/>
</dbReference>
<organism evidence="8">
    <name type="scientific">hydrothermal vent metagenome</name>
    <dbReference type="NCBI Taxonomy" id="652676"/>
    <lineage>
        <taxon>unclassified sequences</taxon>
        <taxon>metagenomes</taxon>
        <taxon>ecological metagenomes</taxon>
    </lineage>
</organism>
<dbReference type="PANTHER" id="PTHR12907:SF26">
    <property type="entry name" value="HIF PROLYL HYDROXYLASE, ISOFORM C"/>
    <property type="match status" value="1"/>
</dbReference>
<name>A0A1W1BPB2_9ZZZZ</name>
<evidence type="ECO:0000256" key="5">
    <source>
        <dbReference type="ARBA" id="ARBA00023002"/>
    </source>
</evidence>
<dbReference type="InterPro" id="IPR006620">
    <property type="entry name" value="Pro_4_hyd_alph"/>
</dbReference>
<proteinExistence type="predicted"/>
<sequence>MTGNPLLATILFMYKNLYKNISETLVNDGYVVIDDALNAESATSLLQEAKAEQNYKVAGISTASAVDKNRRRDKIHWIDATTEATTEYLSFAQGLQEYLNRSLYLGLRYYEAHFARYEVGDFYEKHLDAFRSAKNRVVTTVYYLNDDWSDADGGEIVLYDKEGRELQRLLPKANRLVVFMSEEFPHEVLPAKKRRYSIAGWFRVDKI</sequence>
<dbReference type="InterPro" id="IPR044862">
    <property type="entry name" value="Pro_4_hyd_alph_FE2OG_OXY"/>
</dbReference>
<dbReference type="GO" id="GO:0071456">
    <property type="term" value="P:cellular response to hypoxia"/>
    <property type="evidence" value="ECO:0007669"/>
    <property type="project" value="TreeGrafter"/>
</dbReference>
<accession>A0A1W1BPB2</accession>
<evidence type="ECO:0000259" key="7">
    <source>
        <dbReference type="PROSITE" id="PS51471"/>
    </source>
</evidence>
<dbReference type="GO" id="GO:0031418">
    <property type="term" value="F:L-ascorbic acid binding"/>
    <property type="evidence" value="ECO:0007669"/>
    <property type="project" value="UniProtKB-KW"/>
</dbReference>
<feature type="domain" description="Fe2OG dioxygenase" evidence="7">
    <location>
        <begin position="108"/>
        <end position="204"/>
    </location>
</feature>
<dbReference type="GO" id="GO:0008198">
    <property type="term" value="F:ferrous iron binding"/>
    <property type="evidence" value="ECO:0007669"/>
    <property type="project" value="TreeGrafter"/>
</dbReference>
<evidence type="ECO:0000313" key="8">
    <source>
        <dbReference type="EMBL" id="SFV55379.1"/>
    </source>
</evidence>
<keyword evidence="4" id="KW-0223">Dioxygenase</keyword>
<evidence type="ECO:0000256" key="2">
    <source>
        <dbReference type="ARBA" id="ARBA00022723"/>
    </source>
</evidence>
<dbReference type="InterPro" id="IPR051559">
    <property type="entry name" value="HIF_prolyl_hydroxylases"/>
</dbReference>